<dbReference type="KEGG" id="hgr:DW355_16460"/>
<proteinExistence type="predicted"/>
<dbReference type="SUPFAM" id="SSF69118">
    <property type="entry name" value="AhpD-like"/>
    <property type="match status" value="1"/>
</dbReference>
<dbReference type="RefSeq" id="WP_131281737.1">
    <property type="nucleotide sequence ID" value="NZ_CP031395.1"/>
</dbReference>
<dbReference type="EMBL" id="CP031395">
    <property type="protein sequence ID" value="QBK06095.1"/>
    <property type="molecule type" value="Genomic_DNA"/>
</dbReference>
<gene>
    <name evidence="2" type="ORF">DW355_16460</name>
</gene>
<dbReference type="AlphaFoldDB" id="A0A4P6UPL9"/>
<dbReference type="OrthoDB" id="3667834at2"/>
<dbReference type="GO" id="GO:0051920">
    <property type="term" value="F:peroxiredoxin activity"/>
    <property type="evidence" value="ECO:0007669"/>
    <property type="project" value="InterPro"/>
</dbReference>
<evidence type="ECO:0000313" key="2">
    <source>
        <dbReference type="EMBL" id="QBK06095.1"/>
    </source>
</evidence>
<dbReference type="Pfam" id="PF02627">
    <property type="entry name" value="CMD"/>
    <property type="match status" value="1"/>
</dbReference>
<name>A0A4P6UPL9_9BURK</name>
<reference evidence="2 3" key="1">
    <citation type="submission" date="2018-07" db="EMBL/GenBank/DDBJ databases">
        <title>Exploring interactions and the metabolic potential of the ultra-small soil bacteria Hylemonella gracilis.</title>
        <authorList>
            <person name="Tyc O."/>
            <person name="Kulkarni P."/>
            <person name="Gawehns F."/>
            <person name="Hundscheid M."/>
            <person name="Zweers H."/>
            <person name="Garbeva P."/>
        </authorList>
    </citation>
    <scope>NUCLEOTIDE SEQUENCE [LARGE SCALE GENOMIC DNA]</scope>
    <source>
        <strain evidence="2 3">NS1</strain>
    </source>
</reference>
<organism evidence="2 3">
    <name type="scientific">Hylemonella gracilis</name>
    <dbReference type="NCBI Taxonomy" id="80880"/>
    <lineage>
        <taxon>Bacteria</taxon>
        <taxon>Pseudomonadati</taxon>
        <taxon>Pseudomonadota</taxon>
        <taxon>Betaproteobacteria</taxon>
        <taxon>Burkholderiales</taxon>
        <taxon>Comamonadaceae</taxon>
        <taxon>Hylemonella</taxon>
    </lineage>
</organism>
<protein>
    <submittedName>
        <fullName evidence="2">Carboxymuconolactone decarboxylase family protein</fullName>
    </submittedName>
</protein>
<dbReference type="NCBIfam" id="TIGR00778">
    <property type="entry name" value="ahpD_dom"/>
    <property type="match status" value="1"/>
</dbReference>
<dbReference type="InterPro" id="IPR003779">
    <property type="entry name" value="CMD-like"/>
</dbReference>
<dbReference type="PANTHER" id="PTHR35446">
    <property type="entry name" value="SI:CH211-175M2.5"/>
    <property type="match status" value="1"/>
</dbReference>
<dbReference type="Proteomes" id="UP000292939">
    <property type="component" value="Chromosome"/>
</dbReference>
<sequence>MSRLFNQAIVESTGHAAQLYAGIKAAVGVVPNAYVNIGSNSPVALETLLNIDGALKKGTLGAKEGEVVKLVVSQAAECDYCLAAHTLIGKKTGLSKDDILAIRRGTPSSDKRMDALASFTRELISTTGTASATAVEKIKSAGFTDTQIVEIVLAITSITFTNLFNRINDTVLDFPPADK</sequence>
<dbReference type="InterPro" id="IPR029032">
    <property type="entry name" value="AhpD-like"/>
</dbReference>
<evidence type="ECO:0000313" key="3">
    <source>
        <dbReference type="Proteomes" id="UP000292939"/>
    </source>
</evidence>
<dbReference type="Gene3D" id="1.20.1290.10">
    <property type="entry name" value="AhpD-like"/>
    <property type="match status" value="1"/>
</dbReference>
<evidence type="ECO:0000259" key="1">
    <source>
        <dbReference type="Pfam" id="PF02627"/>
    </source>
</evidence>
<accession>A0A4P6UPL9</accession>
<feature type="domain" description="Carboxymuconolactone decarboxylase-like" evidence="1">
    <location>
        <begin position="45"/>
        <end position="104"/>
    </location>
</feature>
<dbReference type="PANTHER" id="PTHR35446:SF3">
    <property type="entry name" value="CMD DOMAIN-CONTAINING PROTEIN"/>
    <property type="match status" value="1"/>
</dbReference>
<dbReference type="InterPro" id="IPR004675">
    <property type="entry name" value="AhpD_core"/>
</dbReference>